<sequence length="99" mass="10542">MCIGHSDRLGPSVVYSKGPPRKAKRACVDTHGLVGAHRARTTTSPIVLRSGPVEAGHHTHGRAPMAPMLCTRHTRRVALVPIPGLSPVGDTRWTSGCMC</sequence>
<dbReference type="HOGENOM" id="CLU_2323581_0_0_1"/>
<evidence type="ECO:0000313" key="1">
    <source>
        <dbReference type="EMBL" id="ERN01719.1"/>
    </source>
</evidence>
<dbReference type="AlphaFoldDB" id="W1P274"/>
<dbReference type="Proteomes" id="UP000017836">
    <property type="component" value="Unassembled WGS sequence"/>
</dbReference>
<dbReference type="Gramene" id="ERN01719">
    <property type="protein sequence ID" value="ERN01719"/>
    <property type="gene ID" value="AMTR_s00097p00019310"/>
</dbReference>
<accession>W1P274</accession>
<name>W1P274_AMBTC</name>
<proteinExistence type="predicted"/>
<organism evidence="1 2">
    <name type="scientific">Amborella trichopoda</name>
    <dbReference type="NCBI Taxonomy" id="13333"/>
    <lineage>
        <taxon>Eukaryota</taxon>
        <taxon>Viridiplantae</taxon>
        <taxon>Streptophyta</taxon>
        <taxon>Embryophyta</taxon>
        <taxon>Tracheophyta</taxon>
        <taxon>Spermatophyta</taxon>
        <taxon>Magnoliopsida</taxon>
        <taxon>Amborellales</taxon>
        <taxon>Amborellaceae</taxon>
        <taxon>Amborella</taxon>
    </lineage>
</organism>
<gene>
    <name evidence="1" type="ORF">AMTR_s00097p00019310</name>
</gene>
<keyword evidence="2" id="KW-1185">Reference proteome</keyword>
<dbReference type="EMBL" id="KI394743">
    <property type="protein sequence ID" value="ERN01719.1"/>
    <property type="molecule type" value="Genomic_DNA"/>
</dbReference>
<evidence type="ECO:0000313" key="2">
    <source>
        <dbReference type="Proteomes" id="UP000017836"/>
    </source>
</evidence>
<reference evidence="2" key="1">
    <citation type="journal article" date="2013" name="Science">
        <title>The Amborella genome and the evolution of flowering plants.</title>
        <authorList>
            <consortium name="Amborella Genome Project"/>
        </authorList>
    </citation>
    <scope>NUCLEOTIDE SEQUENCE [LARGE SCALE GENOMIC DNA]</scope>
</reference>
<protein>
    <submittedName>
        <fullName evidence="1">Uncharacterized protein</fullName>
    </submittedName>
</protein>